<gene>
    <name evidence="2" type="ORF">METZ01_LOCUS261620</name>
</gene>
<dbReference type="PANTHER" id="PTHR43640:SF1">
    <property type="entry name" value="THIOREDOXIN-DEPENDENT PEROXIREDOXIN"/>
    <property type="match status" value="1"/>
</dbReference>
<dbReference type="InterPro" id="IPR013766">
    <property type="entry name" value="Thioredoxin_domain"/>
</dbReference>
<organism evidence="2">
    <name type="scientific">marine metagenome</name>
    <dbReference type="NCBI Taxonomy" id="408172"/>
    <lineage>
        <taxon>unclassified sequences</taxon>
        <taxon>metagenomes</taxon>
        <taxon>ecological metagenomes</taxon>
    </lineage>
</organism>
<dbReference type="EMBL" id="UINC01072840">
    <property type="protein sequence ID" value="SVC08766.1"/>
    <property type="molecule type" value="Genomic_DNA"/>
</dbReference>
<dbReference type="Pfam" id="PF13905">
    <property type="entry name" value="Thioredoxin_8"/>
    <property type="match status" value="1"/>
</dbReference>
<dbReference type="InterPro" id="IPR036249">
    <property type="entry name" value="Thioredoxin-like_sf"/>
</dbReference>
<dbReference type="SUPFAM" id="SSF52833">
    <property type="entry name" value="Thioredoxin-like"/>
    <property type="match status" value="1"/>
</dbReference>
<name>A0A382JA38_9ZZZZ</name>
<evidence type="ECO:0000259" key="1">
    <source>
        <dbReference type="PROSITE" id="PS51352"/>
    </source>
</evidence>
<feature type="domain" description="Thioredoxin" evidence="1">
    <location>
        <begin position="17"/>
        <end position="170"/>
    </location>
</feature>
<sequence length="190" mass="21319">MVRSLVIIFTLVGGSFFVQSDQKPTLTIRDIHGKLQTPLIAKGKRPSVLFFITHDCPVANKLAPEIQRIINGYRAKAQFTLVYVDPDMTTTEITTHQKDYNYIKLNTIHDVQHKLVQVTGAKVTPEVVVAESNGHIVYRGRINNFYEDFGKPRRVITQHDLRDVLDALLAGKPVPKPGGKCIGCFIPKLN</sequence>
<evidence type="ECO:0000313" key="2">
    <source>
        <dbReference type="EMBL" id="SVC08766.1"/>
    </source>
</evidence>
<proteinExistence type="predicted"/>
<dbReference type="Gene3D" id="3.40.30.10">
    <property type="entry name" value="Glutaredoxin"/>
    <property type="match status" value="1"/>
</dbReference>
<protein>
    <recommendedName>
        <fullName evidence="1">Thioredoxin domain-containing protein</fullName>
    </recommendedName>
</protein>
<accession>A0A382JA38</accession>
<reference evidence="2" key="1">
    <citation type="submission" date="2018-05" db="EMBL/GenBank/DDBJ databases">
        <authorList>
            <person name="Lanie J.A."/>
            <person name="Ng W.-L."/>
            <person name="Kazmierczak K.M."/>
            <person name="Andrzejewski T.M."/>
            <person name="Davidsen T.M."/>
            <person name="Wayne K.J."/>
            <person name="Tettelin H."/>
            <person name="Glass J.I."/>
            <person name="Rusch D."/>
            <person name="Podicherti R."/>
            <person name="Tsui H.-C.T."/>
            <person name="Winkler M.E."/>
        </authorList>
    </citation>
    <scope>NUCLEOTIDE SEQUENCE</scope>
</reference>
<dbReference type="PANTHER" id="PTHR43640">
    <property type="entry name" value="OS07G0260300 PROTEIN"/>
    <property type="match status" value="1"/>
</dbReference>
<dbReference type="PROSITE" id="PS51352">
    <property type="entry name" value="THIOREDOXIN_2"/>
    <property type="match status" value="1"/>
</dbReference>
<dbReference type="InterPro" id="IPR047262">
    <property type="entry name" value="PRX-like1"/>
</dbReference>
<dbReference type="AlphaFoldDB" id="A0A382JA38"/>
<dbReference type="InterPro" id="IPR012336">
    <property type="entry name" value="Thioredoxin-like_fold"/>
</dbReference>